<accession>A0A4R6YB58</accession>
<evidence type="ECO:0000256" key="1">
    <source>
        <dbReference type="SAM" id="Phobius"/>
    </source>
</evidence>
<protein>
    <submittedName>
        <fullName evidence="2">Uncharacterized protein</fullName>
    </submittedName>
</protein>
<dbReference type="EMBL" id="SNZE01000002">
    <property type="protein sequence ID" value="TDR32786.1"/>
    <property type="molecule type" value="Genomic_DNA"/>
</dbReference>
<keyword evidence="1" id="KW-0472">Membrane</keyword>
<comment type="caution">
    <text evidence="2">The sequence shown here is derived from an EMBL/GenBank/DDBJ whole genome shotgun (WGS) entry which is preliminary data.</text>
</comment>
<proteinExistence type="predicted"/>
<keyword evidence="1" id="KW-0812">Transmembrane</keyword>
<sequence length="39" mass="4463">MSDMWNYVPAEMRYVVYVLLVFAIVTTVGIVKLLTKGNK</sequence>
<keyword evidence="3" id="KW-1185">Reference proteome</keyword>
<organism evidence="2 3">
    <name type="scientific">Hydromonas duriensis</name>
    <dbReference type="NCBI Taxonomy" id="1527608"/>
    <lineage>
        <taxon>Bacteria</taxon>
        <taxon>Pseudomonadati</taxon>
        <taxon>Pseudomonadota</taxon>
        <taxon>Betaproteobacteria</taxon>
        <taxon>Burkholderiales</taxon>
        <taxon>Burkholderiaceae</taxon>
        <taxon>Hydromonas</taxon>
    </lineage>
</organism>
<evidence type="ECO:0000313" key="3">
    <source>
        <dbReference type="Proteomes" id="UP000294480"/>
    </source>
</evidence>
<reference evidence="2 3" key="1">
    <citation type="submission" date="2019-03" db="EMBL/GenBank/DDBJ databases">
        <title>Genomic Encyclopedia of Type Strains, Phase IV (KMG-IV): sequencing the most valuable type-strain genomes for metagenomic binning, comparative biology and taxonomic classification.</title>
        <authorList>
            <person name="Goeker M."/>
        </authorList>
    </citation>
    <scope>NUCLEOTIDE SEQUENCE [LARGE SCALE GENOMIC DNA]</scope>
    <source>
        <strain evidence="2 3">DSM 102852</strain>
    </source>
</reference>
<gene>
    <name evidence="2" type="ORF">DFR44_10282</name>
</gene>
<keyword evidence="1" id="KW-1133">Transmembrane helix</keyword>
<name>A0A4R6YB58_9BURK</name>
<dbReference type="AlphaFoldDB" id="A0A4R6YB58"/>
<dbReference type="Proteomes" id="UP000294480">
    <property type="component" value="Unassembled WGS sequence"/>
</dbReference>
<evidence type="ECO:0000313" key="2">
    <source>
        <dbReference type="EMBL" id="TDR32786.1"/>
    </source>
</evidence>
<feature type="transmembrane region" description="Helical" evidence="1">
    <location>
        <begin position="14"/>
        <end position="34"/>
    </location>
</feature>